<dbReference type="OrthoDB" id="6432663at2"/>
<dbReference type="GeneID" id="66565517"/>
<gene>
    <name evidence="1" type="ORF">CVE23_14380</name>
</gene>
<proteinExistence type="predicted"/>
<dbReference type="Proteomes" id="UP000231901">
    <property type="component" value="Chromosome"/>
</dbReference>
<sequence length="65" mass="7251">MLQNYFYDQHDVARSDEEKREIVISAILEIIKEGASESGVQAALDAIGSRITETADIIQRALEND</sequence>
<dbReference type="EMBL" id="CP025003">
    <property type="protein sequence ID" value="ATZ95063.1"/>
    <property type="molecule type" value="Genomic_DNA"/>
</dbReference>
<dbReference type="AlphaFoldDB" id="A0A2K8QNH4"/>
<dbReference type="KEGG" id="dfn:CVE23_14380"/>
<organism evidence="1 2">
    <name type="scientific">Dickeya fangzhongdai</name>
    <dbReference type="NCBI Taxonomy" id="1778540"/>
    <lineage>
        <taxon>Bacteria</taxon>
        <taxon>Pseudomonadati</taxon>
        <taxon>Pseudomonadota</taxon>
        <taxon>Gammaproteobacteria</taxon>
        <taxon>Enterobacterales</taxon>
        <taxon>Pectobacteriaceae</taxon>
        <taxon>Dickeya</taxon>
    </lineage>
</organism>
<evidence type="ECO:0000313" key="2">
    <source>
        <dbReference type="Proteomes" id="UP000231901"/>
    </source>
</evidence>
<evidence type="ECO:0000313" key="1">
    <source>
        <dbReference type="EMBL" id="ATZ95063.1"/>
    </source>
</evidence>
<dbReference type="RefSeq" id="WP_038919595.1">
    <property type="nucleotide sequence ID" value="NZ_BMJF01000002.1"/>
</dbReference>
<protein>
    <submittedName>
        <fullName evidence="1">Uncharacterized protein</fullName>
    </submittedName>
</protein>
<accession>A0A2K8QNH4</accession>
<keyword evidence="2" id="KW-1185">Reference proteome</keyword>
<reference evidence="2" key="1">
    <citation type="journal article" date="2018" name="Genome Announc.">
        <title>Complete genome sequence of a Dickeya fangzhongdai type strain causing bleeding canker of pear tree trunks.</title>
        <authorList>
            <person name="Zhao Y."/>
            <person name="Tian Y."/>
            <person name="Li X."/>
            <person name="Hu B."/>
        </authorList>
    </citation>
    <scope>NUCLEOTIDE SEQUENCE [LARGE SCALE GENOMIC DNA]</scope>
    <source>
        <strain evidence="2">DSM 101947</strain>
    </source>
</reference>
<name>A0A2K8QNH4_9GAMM</name>